<protein>
    <submittedName>
        <fullName evidence="4">Protein HOTHEAD-like</fullName>
    </submittedName>
</protein>
<proteinExistence type="predicted"/>
<organism evidence="4">
    <name type="scientific">Gongylonema pulchrum</name>
    <dbReference type="NCBI Taxonomy" id="637853"/>
    <lineage>
        <taxon>Eukaryota</taxon>
        <taxon>Metazoa</taxon>
        <taxon>Ecdysozoa</taxon>
        <taxon>Nematoda</taxon>
        <taxon>Chromadorea</taxon>
        <taxon>Rhabditida</taxon>
        <taxon>Spirurina</taxon>
        <taxon>Spiruromorpha</taxon>
        <taxon>Spiruroidea</taxon>
        <taxon>Gongylonematidae</taxon>
        <taxon>Gongylonema</taxon>
    </lineage>
</organism>
<gene>
    <name evidence="2" type="ORF">GPUH_LOCUS18173</name>
</gene>
<dbReference type="OrthoDB" id="5212at2759"/>
<dbReference type="PANTHER" id="PTHR46706">
    <property type="entry name" value="PROTEIN QUA-1-RELATED"/>
    <property type="match status" value="1"/>
</dbReference>
<evidence type="ECO:0000313" key="2">
    <source>
        <dbReference type="EMBL" id="VDN31191.1"/>
    </source>
</evidence>
<name>A0A183EB31_9BILA</name>
<dbReference type="Proteomes" id="UP000271098">
    <property type="component" value="Unassembled WGS sequence"/>
</dbReference>
<sequence length="265" mass="29986">MAFNSYEYVKTSNASAIFRQTKEEDEKICMKLVSSLLLLVVLHSNVAYASFCGQSSIPFSFEAQPNGQPILGCARPTCFGWTADGEPISRNSQFYRVLKVADGFQRKITEKPRKMNRQDRQLYKEQVAVRARITFLIPFAILVIPSSMNQHFGVKEKLLKNYADELQECDSTYESESCLRTDQWVGGIGPMYNATILPLALQCCTYGFLKESSTDRGVAIVNPGQIVVGGEVLKNGRQYAFDYIADILKMRNEDDRFLICICYKL</sequence>
<evidence type="ECO:0000313" key="4">
    <source>
        <dbReference type="WBParaSite" id="GPUH_0001819701-mRNA-1"/>
    </source>
</evidence>
<dbReference type="AlphaFoldDB" id="A0A183EB31"/>
<evidence type="ECO:0000313" key="3">
    <source>
        <dbReference type="Proteomes" id="UP000271098"/>
    </source>
</evidence>
<reference evidence="4" key="1">
    <citation type="submission" date="2016-06" db="UniProtKB">
        <authorList>
            <consortium name="WormBaseParasite"/>
        </authorList>
    </citation>
    <scope>IDENTIFICATION</scope>
</reference>
<dbReference type="EMBL" id="UYRT01086324">
    <property type="protein sequence ID" value="VDN31191.1"/>
    <property type="molecule type" value="Genomic_DNA"/>
</dbReference>
<dbReference type="PANTHER" id="PTHR46706:SF12">
    <property type="entry name" value="PROTEIN QUA-1-RELATED"/>
    <property type="match status" value="1"/>
</dbReference>
<dbReference type="WBParaSite" id="GPUH_0001819701-mRNA-1">
    <property type="protein sequence ID" value="GPUH_0001819701-mRNA-1"/>
    <property type="gene ID" value="GPUH_0001819701"/>
</dbReference>
<keyword evidence="3" id="KW-1185">Reference proteome</keyword>
<dbReference type="InterPro" id="IPR052140">
    <property type="entry name" value="Dev_Signal_Hedgehog-like"/>
</dbReference>
<accession>A0A183EB31</accession>
<evidence type="ECO:0000256" key="1">
    <source>
        <dbReference type="ARBA" id="ARBA00022473"/>
    </source>
</evidence>
<reference evidence="2 3" key="2">
    <citation type="submission" date="2018-11" db="EMBL/GenBank/DDBJ databases">
        <authorList>
            <consortium name="Pathogen Informatics"/>
        </authorList>
    </citation>
    <scope>NUCLEOTIDE SEQUENCE [LARGE SCALE GENOMIC DNA]</scope>
</reference>
<keyword evidence="1" id="KW-0217">Developmental protein</keyword>